<accession>A8ME53</accession>
<dbReference type="InterPro" id="IPR005338">
    <property type="entry name" value="Anhydro_N_Ac-Mur_kinase"/>
</dbReference>
<dbReference type="NCBIfam" id="NF007148">
    <property type="entry name" value="PRK09585.3-2"/>
    <property type="match status" value="1"/>
</dbReference>
<proteinExistence type="predicted"/>
<dbReference type="KEGG" id="cma:Cmaq_1232"/>
<dbReference type="Pfam" id="PF03702">
    <property type="entry name" value="AnmK"/>
    <property type="match status" value="1"/>
</dbReference>
<dbReference type="STRING" id="397948.Cmaq_1232"/>
<evidence type="ECO:0000313" key="1">
    <source>
        <dbReference type="EMBL" id="ABW02059.1"/>
    </source>
</evidence>
<dbReference type="PANTHER" id="PTHR30605">
    <property type="entry name" value="ANHYDRO-N-ACETYLMURAMIC ACID KINASE"/>
    <property type="match status" value="1"/>
</dbReference>
<dbReference type="EMBL" id="CP000852">
    <property type="protein sequence ID" value="ABW02059.1"/>
    <property type="molecule type" value="Genomic_DNA"/>
</dbReference>
<dbReference type="OrthoDB" id="248082at2157"/>
<dbReference type="GeneID" id="5709728"/>
<dbReference type="GO" id="GO:0016773">
    <property type="term" value="F:phosphotransferase activity, alcohol group as acceptor"/>
    <property type="evidence" value="ECO:0007669"/>
    <property type="project" value="InterPro"/>
</dbReference>
<sequence>MRFLSIVTGTSSDGADASLIDLKGCGKATKFKIIKYTSFSYPEGLRRELLRVSSLERITAEEFSRVHWDLGRFLAGSVVGSFNKSEYDIIAYSGYTVYHGPALGRRDYGTLQIGEASVIYASTLKTVVYDFRTNDVAAGGLGAPLIALSDALIFSEGTLTINIGGISNVTYIGEGRVMAFDTGPGNILINLLTDYFYNEPYDKDGLHASNGRVIKGLINELMQDEYFKQPPPKNTGREHFGLNYVRSRVLPYLGRYSRDDLIRTITRFTAESIYDQVRRFINGPIREVIIGGGGIRNPVLMGDLRELLGELTPRVASFKDHGIDDLAREGLGFAIIANETLHLRVGNTEATGGSPIILGKIIPGVDFMDIIERLRNDECSG</sequence>
<evidence type="ECO:0000313" key="2">
    <source>
        <dbReference type="Proteomes" id="UP000001137"/>
    </source>
</evidence>
<dbReference type="PANTHER" id="PTHR30605:SF0">
    <property type="entry name" value="ANHYDRO-N-ACETYLMURAMIC ACID KINASE"/>
    <property type="match status" value="1"/>
</dbReference>
<dbReference type="GO" id="GO:0006040">
    <property type="term" value="P:amino sugar metabolic process"/>
    <property type="evidence" value="ECO:0007669"/>
    <property type="project" value="InterPro"/>
</dbReference>
<keyword evidence="2" id="KW-1185">Reference proteome</keyword>
<dbReference type="GO" id="GO:0009254">
    <property type="term" value="P:peptidoglycan turnover"/>
    <property type="evidence" value="ECO:0007669"/>
    <property type="project" value="InterPro"/>
</dbReference>
<organism evidence="1 2">
    <name type="scientific">Caldivirga maquilingensis (strain ATCC 700844 / DSM 13496 / JCM 10307 / IC-167)</name>
    <dbReference type="NCBI Taxonomy" id="397948"/>
    <lineage>
        <taxon>Archaea</taxon>
        <taxon>Thermoproteota</taxon>
        <taxon>Thermoprotei</taxon>
        <taxon>Thermoproteales</taxon>
        <taxon>Thermoproteaceae</taxon>
        <taxon>Caldivirga</taxon>
    </lineage>
</organism>
<dbReference type="SUPFAM" id="SSF53067">
    <property type="entry name" value="Actin-like ATPase domain"/>
    <property type="match status" value="1"/>
</dbReference>
<protein>
    <recommendedName>
        <fullName evidence="3">Anhydro-N-acetylmuramic acid kinase</fullName>
    </recommendedName>
</protein>
<evidence type="ECO:0008006" key="3">
    <source>
        <dbReference type="Google" id="ProtNLM"/>
    </source>
</evidence>
<gene>
    <name evidence="1" type="ordered locus">Cmaq_1232</name>
</gene>
<dbReference type="HOGENOM" id="CLU_038782_1_0_2"/>
<dbReference type="RefSeq" id="WP_012186278.1">
    <property type="nucleotide sequence ID" value="NC_009954.1"/>
</dbReference>
<dbReference type="AlphaFoldDB" id="A8ME53"/>
<name>A8ME53_CALMQ</name>
<dbReference type="InterPro" id="IPR043129">
    <property type="entry name" value="ATPase_NBD"/>
</dbReference>
<dbReference type="Proteomes" id="UP000001137">
    <property type="component" value="Chromosome"/>
</dbReference>
<reference evidence="1 2" key="1">
    <citation type="submission" date="2007-10" db="EMBL/GenBank/DDBJ databases">
        <title>Complete sequence of Caldivirga maquilingensis IC-167.</title>
        <authorList>
            <consortium name="US DOE Joint Genome Institute"/>
            <person name="Copeland A."/>
            <person name="Lucas S."/>
            <person name="Lapidus A."/>
            <person name="Barry K."/>
            <person name="Glavina del Rio T."/>
            <person name="Dalin E."/>
            <person name="Tice H."/>
            <person name="Pitluck S."/>
            <person name="Saunders E."/>
            <person name="Brettin T."/>
            <person name="Bruce D."/>
            <person name="Detter J.C."/>
            <person name="Han C."/>
            <person name="Schmutz J."/>
            <person name="Larimer F."/>
            <person name="Land M."/>
            <person name="Hauser L."/>
            <person name="Kyrpides N."/>
            <person name="Ivanova N."/>
            <person name="Biddle J.F."/>
            <person name="Zhang Z."/>
            <person name="Fitz-Gibbon S.T."/>
            <person name="Lowe T.M."/>
            <person name="Saltikov C."/>
            <person name="House C.H."/>
            <person name="Richardson P."/>
        </authorList>
    </citation>
    <scope>NUCLEOTIDE SEQUENCE [LARGE SCALE GENOMIC DNA]</scope>
    <source>
        <strain evidence="2">ATCC 700844 / DSM 13496 / JCM 10307 / IC-167</strain>
    </source>
</reference>
<dbReference type="eggNOG" id="ENOG502N56F">
    <property type="taxonomic scope" value="Archaea"/>
</dbReference>
<dbReference type="GO" id="GO:0005524">
    <property type="term" value="F:ATP binding"/>
    <property type="evidence" value="ECO:0007669"/>
    <property type="project" value="InterPro"/>
</dbReference>
<dbReference type="Gene3D" id="3.30.420.40">
    <property type="match status" value="2"/>
</dbReference>